<feature type="domain" description="G-protein coupled receptors family 1 profile" evidence="10">
    <location>
        <begin position="54"/>
        <end position="79"/>
    </location>
</feature>
<gene>
    <name evidence="11" type="ORF">X975_06013</name>
</gene>
<evidence type="ECO:0000256" key="9">
    <source>
        <dbReference type="SAM" id="Phobius"/>
    </source>
</evidence>
<evidence type="ECO:0000259" key="10">
    <source>
        <dbReference type="PROSITE" id="PS50262"/>
    </source>
</evidence>
<dbReference type="STRING" id="407821.A0A087TEU6"/>
<dbReference type="AlphaFoldDB" id="A0A087TEU6"/>
<sequence length="79" mass="8746">MATSLAATPYYENAETEGTNFTQISRNPPTHAIDPNLAHLILPYSIIFILAVSGNVLVIVTLLVNKRMRTVTNVFLFNL</sequence>
<evidence type="ECO:0000256" key="7">
    <source>
        <dbReference type="ARBA" id="ARBA00023170"/>
    </source>
</evidence>
<reference evidence="11 12" key="1">
    <citation type="submission" date="2013-11" db="EMBL/GenBank/DDBJ databases">
        <title>Genome sequencing of Stegodyphus mimosarum.</title>
        <authorList>
            <person name="Bechsgaard J."/>
        </authorList>
    </citation>
    <scope>NUCLEOTIDE SEQUENCE [LARGE SCALE GENOMIC DNA]</scope>
</reference>
<dbReference type="InterPro" id="IPR000276">
    <property type="entry name" value="GPCR_Rhodpsn"/>
</dbReference>
<evidence type="ECO:0000313" key="12">
    <source>
        <dbReference type="Proteomes" id="UP000054359"/>
    </source>
</evidence>
<keyword evidence="4 9" id="KW-1133">Transmembrane helix</keyword>
<keyword evidence="3 9" id="KW-0812">Transmembrane</keyword>
<dbReference type="Gene3D" id="1.20.1070.10">
    <property type="entry name" value="Rhodopsin 7-helix transmembrane proteins"/>
    <property type="match status" value="1"/>
</dbReference>
<organism evidence="11 12">
    <name type="scientific">Stegodyphus mimosarum</name>
    <name type="common">African social velvet spider</name>
    <dbReference type="NCBI Taxonomy" id="407821"/>
    <lineage>
        <taxon>Eukaryota</taxon>
        <taxon>Metazoa</taxon>
        <taxon>Ecdysozoa</taxon>
        <taxon>Arthropoda</taxon>
        <taxon>Chelicerata</taxon>
        <taxon>Arachnida</taxon>
        <taxon>Araneae</taxon>
        <taxon>Araneomorphae</taxon>
        <taxon>Entelegynae</taxon>
        <taxon>Eresoidea</taxon>
        <taxon>Eresidae</taxon>
        <taxon>Stegodyphus</taxon>
    </lineage>
</organism>
<proteinExistence type="inferred from homology"/>
<dbReference type="GO" id="GO:0005886">
    <property type="term" value="C:plasma membrane"/>
    <property type="evidence" value="ECO:0007669"/>
    <property type="project" value="TreeGrafter"/>
</dbReference>
<dbReference type="InterPro" id="IPR017452">
    <property type="entry name" value="GPCR_Rhodpsn_7TM"/>
</dbReference>
<protein>
    <submittedName>
        <fullName evidence="11">Cholecystokinin receptor type A</fullName>
    </submittedName>
</protein>
<name>A0A087TEU6_STEMI</name>
<evidence type="ECO:0000256" key="1">
    <source>
        <dbReference type="ARBA" id="ARBA00004141"/>
    </source>
</evidence>
<feature type="non-terminal residue" evidence="11">
    <location>
        <position position="79"/>
    </location>
</feature>
<dbReference type="Proteomes" id="UP000054359">
    <property type="component" value="Unassembled WGS sequence"/>
</dbReference>
<dbReference type="PANTHER" id="PTHR24238:SF75">
    <property type="entry name" value="CHOLECYSTOKININ-LIKE RECEPTOR AT 17D1-RELATED"/>
    <property type="match status" value="1"/>
</dbReference>
<evidence type="ECO:0000256" key="4">
    <source>
        <dbReference type="ARBA" id="ARBA00022989"/>
    </source>
</evidence>
<evidence type="ECO:0000256" key="2">
    <source>
        <dbReference type="ARBA" id="ARBA00010663"/>
    </source>
</evidence>
<evidence type="ECO:0000313" key="11">
    <source>
        <dbReference type="EMBL" id="KFM63635.1"/>
    </source>
</evidence>
<comment type="subcellular location">
    <subcellularLocation>
        <location evidence="1">Membrane</location>
        <topology evidence="1">Multi-pass membrane protein</topology>
    </subcellularLocation>
</comment>
<evidence type="ECO:0000256" key="8">
    <source>
        <dbReference type="ARBA" id="ARBA00023224"/>
    </source>
</evidence>
<evidence type="ECO:0000256" key="5">
    <source>
        <dbReference type="ARBA" id="ARBA00023040"/>
    </source>
</evidence>
<dbReference type="SUPFAM" id="SSF81321">
    <property type="entry name" value="Family A G protein-coupled receptor-like"/>
    <property type="match status" value="1"/>
</dbReference>
<evidence type="ECO:0000256" key="6">
    <source>
        <dbReference type="ARBA" id="ARBA00023136"/>
    </source>
</evidence>
<keyword evidence="7 11" id="KW-0675">Receptor</keyword>
<keyword evidence="5" id="KW-0297">G-protein coupled receptor</keyword>
<keyword evidence="6 9" id="KW-0472">Membrane</keyword>
<evidence type="ECO:0000256" key="3">
    <source>
        <dbReference type="ARBA" id="ARBA00022692"/>
    </source>
</evidence>
<accession>A0A087TEU6</accession>
<comment type="similarity">
    <text evidence="2">Belongs to the G-protein coupled receptor 1 family.</text>
</comment>
<keyword evidence="12" id="KW-1185">Reference proteome</keyword>
<feature type="transmembrane region" description="Helical" evidence="9">
    <location>
        <begin position="41"/>
        <end position="64"/>
    </location>
</feature>
<keyword evidence="8" id="KW-0807">Transducer</keyword>
<dbReference type="EMBL" id="KK114893">
    <property type="protein sequence ID" value="KFM63635.1"/>
    <property type="molecule type" value="Genomic_DNA"/>
</dbReference>
<dbReference type="PROSITE" id="PS50262">
    <property type="entry name" value="G_PROTEIN_RECEP_F1_2"/>
    <property type="match status" value="1"/>
</dbReference>
<dbReference type="PRINTS" id="PR00237">
    <property type="entry name" value="GPCRRHODOPSN"/>
</dbReference>
<dbReference type="OrthoDB" id="10037617at2759"/>
<dbReference type="GO" id="GO:0008188">
    <property type="term" value="F:neuropeptide receptor activity"/>
    <property type="evidence" value="ECO:0007669"/>
    <property type="project" value="TreeGrafter"/>
</dbReference>
<dbReference type="PANTHER" id="PTHR24238">
    <property type="entry name" value="G-PROTEIN COUPLED RECEPTOR"/>
    <property type="match status" value="1"/>
</dbReference>